<proteinExistence type="predicted"/>
<dbReference type="GO" id="GO:0016020">
    <property type="term" value="C:membrane"/>
    <property type="evidence" value="ECO:0007669"/>
    <property type="project" value="UniProtKB-SubCell"/>
</dbReference>
<dbReference type="Pfam" id="PF01699">
    <property type="entry name" value="Na_Ca_ex"/>
    <property type="match status" value="2"/>
</dbReference>
<evidence type="ECO:0000259" key="6">
    <source>
        <dbReference type="Pfam" id="PF01699"/>
    </source>
</evidence>
<comment type="subcellular location">
    <subcellularLocation>
        <location evidence="1">Membrane</location>
        <topology evidence="1">Multi-pass membrane protein</topology>
    </subcellularLocation>
</comment>
<feature type="transmembrane region" description="Helical" evidence="5">
    <location>
        <begin position="62"/>
        <end position="86"/>
    </location>
</feature>
<evidence type="ECO:0000256" key="1">
    <source>
        <dbReference type="ARBA" id="ARBA00004141"/>
    </source>
</evidence>
<feature type="transmembrane region" description="Helical" evidence="5">
    <location>
        <begin position="157"/>
        <end position="174"/>
    </location>
</feature>
<accession>D1CF48</accession>
<feature type="transmembrane region" description="Helical" evidence="5">
    <location>
        <begin position="106"/>
        <end position="123"/>
    </location>
</feature>
<keyword evidence="4 5" id="KW-0472">Membrane</keyword>
<dbReference type="eggNOG" id="COG0530">
    <property type="taxonomic scope" value="Bacteria"/>
</dbReference>
<evidence type="ECO:0000256" key="2">
    <source>
        <dbReference type="ARBA" id="ARBA00022692"/>
    </source>
</evidence>
<evidence type="ECO:0000313" key="7">
    <source>
        <dbReference type="EMBL" id="ACZ41554.1"/>
    </source>
</evidence>
<keyword evidence="3 5" id="KW-1133">Transmembrane helix</keyword>
<dbReference type="OrthoDB" id="57558at2"/>
<feature type="transmembrane region" description="Helical" evidence="5">
    <location>
        <begin position="203"/>
        <end position="224"/>
    </location>
</feature>
<feature type="transmembrane region" description="Helical" evidence="5">
    <location>
        <begin position="31"/>
        <end position="50"/>
    </location>
</feature>
<feature type="domain" description="Sodium/calcium exchanger membrane region" evidence="6">
    <location>
        <begin position="209"/>
        <end position="346"/>
    </location>
</feature>
<dbReference type="KEGG" id="ttr:Tter_0637"/>
<dbReference type="GO" id="GO:0055085">
    <property type="term" value="P:transmembrane transport"/>
    <property type="evidence" value="ECO:0007669"/>
    <property type="project" value="InterPro"/>
</dbReference>
<feature type="transmembrane region" description="Helical" evidence="5">
    <location>
        <begin position="320"/>
        <end position="346"/>
    </location>
</feature>
<dbReference type="STRING" id="525904.Tter_0637"/>
<dbReference type="HOGENOM" id="CLU_050651_0_0_0"/>
<evidence type="ECO:0000313" key="8">
    <source>
        <dbReference type="Proteomes" id="UP000000323"/>
    </source>
</evidence>
<dbReference type="EMBL" id="CP001825">
    <property type="protein sequence ID" value="ACZ41554.1"/>
    <property type="molecule type" value="Genomic_DNA"/>
</dbReference>
<evidence type="ECO:0000256" key="3">
    <source>
        <dbReference type="ARBA" id="ARBA00022989"/>
    </source>
</evidence>
<reference evidence="8" key="1">
    <citation type="journal article" date="2010" name="Stand. Genomic Sci.">
        <title>Complete genome sequence of 'Thermobaculum terrenum' type strain (YNP1).</title>
        <authorList>
            <person name="Kiss H."/>
            <person name="Cleland D."/>
            <person name="Lapidus A."/>
            <person name="Lucas S."/>
            <person name="Glavina Del Rio T."/>
            <person name="Nolan M."/>
            <person name="Tice H."/>
            <person name="Han C."/>
            <person name="Goodwin L."/>
            <person name="Pitluck S."/>
            <person name="Liolios K."/>
            <person name="Ivanova N."/>
            <person name="Mavromatis K."/>
            <person name="Ovchinnikova G."/>
            <person name="Pati A."/>
            <person name="Chen A."/>
            <person name="Palaniappan K."/>
            <person name="Land M."/>
            <person name="Hauser L."/>
            <person name="Chang Y."/>
            <person name="Jeffries C."/>
            <person name="Lu M."/>
            <person name="Brettin T."/>
            <person name="Detter J."/>
            <person name="Goker M."/>
            <person name="Tindall B."/>
            <person name="Beck B."/>
            <person name="McDermott T."/>
            <person name="Woyke T."/>
            <person name="Bristow J."/>
            <person name="Eisen J."/>
            <person name="Markowitz V."/>
            <person name="Hugenholtz P."/>
            <person name="Kyrpides N."/>
            <person name="Klenk H."/>
            <person name="Cheng J."/>
        </authorList>
    </citation>
    <scope>NUCLEOTIDE SEQUENCE [LARGE SCALE GENOMIC DNA]</scope>
    <source>
        <strain evidence="8">ATCC BAA-798 / YNP1</strain>
    </source>
</reference>
<dbReference type="InterPro" id="IPR044880">
    <property type="entry name" value="NCX_ion-bd_dom_sf"/>
</dbReference>
<sequence length="397" mass="42507">MSKWLAVIIAVAVVVPGVILRFLHLEGAAPLQALIYGIAIVGAAFLLSWAAEVLQMDVSQGLALALLALIAILPEYVVDATFAWLAAREPSYASYAVANMTGANRLLIGVAWPLVVLLVWLRSRRKSVSLEPSHGVEIITLLVATAIAFIIPLNSSIGLIDMAILIAIFGVYMWQLTRMPAEHPELVGPAAMIGSLPKARRRLITGVLGVIAAIGILLVAEPFAHSLVETGTLLGIDEFLLVQWLAPLASEAPEFVVVSIFAWRGAAAAALGALVSSKVNQWTLLIAMLPLIYSVSAGRPDSLPLDHRQVEEILLTAAQSLLAIILLLDLRLSLVGAGALFVLFAAQFAYPNIHMEMVFVYVLCSLVALLVGRKHLTKAFSGLKTAVTDPKQFSEHT</sequence>
<gene>
    <name evidence="7" type="ordered locus">Tter_0637</name>
</gene>
<dbReference type="Proteomes" id="UP000000323">
    <property type="component" value="Chromosome 1"/>
</dbReference>
<organism evidence="7 8">
    <name type="scientific">Thermobaculum terrenum (strain ATCC BAA-798 / CCMEE 7001 / YNP1)</name>
    <dbReference type="NCBI Taxonomy" id="525904"/>
    <lineage>
        <taxon>Bacteria</taxon>
        <taxon>Bacillati</taxon>
        <taxon>Chloroflexota</taxon>
        <taxon>Chloroflexia</taxon>
        <taxon>Candidatus Thermobaculales</taxon>
        <taxon>Candidatus Thermobaculaceae</taxon>
        <taxon>Thermobaculum</taxon>
    </lineage>
</organism>
<evidence type="ECO:0000256" key="4">
    <source>
        <dbReference type="ARBA" id="ARBA00023136"/>
    </source>
</evidence>
<keyword evidence="2 5" id="KW-0812">Transmembrane</keyword>
<feature type="domain" description="Sodium/calcium exchanger membrane region" evidence="6">
    <location>
        <begin position="34"/>
        <end position="174"/>
    </location>
</feature>
<dbReference type="AlphaFoldDB" id="D1CF48"/>
<feature type="transmembrane region" description="Helical" evidence="5">
    <location>
        <begin position="135"/>
        <end position="151"/>
    </location>
</feature>
<feature type="transmembrane region" description="Helical" evidence="5">
    <location>
        <begin position="358"/>
        <end position="376"/>
    </location>
</feature>
<dbReference type="Gene3D" id="1.20.1420.30">
    <property type="entry name" value="NCX, central ion-binding region"/>
    <property type="match status" value="2"/>
</dbReference>
<feature type="transmembrane region" description="Helical" evidence="5">
    <location>
        <begin position="255"/>
        <end position="275"/>
    </location>
</feature>
<protein>
    <submittedName>
        <fullName evidence="7">Sodium/calcium exchanger membrane region</fullName>
    </submittedName>
</protein>
<name>D1CF48_THET1</name>
<keyword evidence="8" id="KW-1185">Reference proteome</keyword>
<dbReference type="InterPro" id="IPR004837">
    <property type="entry name" value="NaCa_Exmemb"/>
</dbReference>
<evidence type="ECO:0000256" key="5">
    <source>
        <dbReference type="SAM" id="Phobius"/>
    </source>
</evidence>